<evidence type="ECO:0000313" key="1">
    <source>
        <dbReference type="EMBL" id="ADU25670.1"/>
    </source>
</evidence>
<dbReference type="KEGG" id="eha:Ethha_0080"/>
<gene>
    <name evidence="1" type="ordered locus">Ethha_0080</name>
    <name evidence="2" type="ordered locus">Ethha_0510</name>
</gene>
<evidence type="ECO:0000313" key="2">
    <source>
        <dbReference type="EMBL" id="ADU26095.1"/>
    </source>
</evidence>
<protein>
    <submittedName>
        <fullName evidence="1">Uncharacterized protein</fullName>
    </submittedName>
</protein>
<evidence type="ECO:0000313" key="3">
    <source>
        <dbReference type="Proteomes" id="UP000001551"/>
    </source>
</evidence>
<dbReference type="RefSeq" id="WP_013484051.1">
    <property type="nucleotide sequence ID" value="NC_014828.1"/>
</dbReference>
<dbReference type="Proteomes" id="UP000001551">
    <property type="component" value="Chromosome"/>
</dbReference>
<reference evidence="1" key="2">
    <citation type="submission" date="2010-12" db="EMBL/GenBank/DDBJ databases">
        <authorList>
            <consortium name="US DOE Joint Genome Institute"/>
            <person name="Lucas S."/>
            <person name="Copeland A."/>
            <person name="Lapidus A."/>
            <person name="Cheng J.-F."/>
            <person name="Bruce D."/>
            <person name="Goodwin L."/>
            <person name="Pitluck S."/>
            <person name="Chertkov O."/>
            <person name="Misra M."/>
            <person name="Detter J.C."/>
            <person name="Han C."/>
            <person name="Tapia R."/>
            <person name="Land M."/>
            <person name="Hauser L."/>
            <person name="Jeffries C."/>
            <person name="Kyrpides N."/>
            <person name="Ivanova N."/>
            <person name="Mikhailova N."/>
            <person name="Wang A."/>
            <person name="Mouttaki H."/>
            <person name="He Z."/>
            <person name="Zhou J."/>
            <person name="Hemme C.L."/>
            <person name="Woyke T."/>
        </authorList>
    </citation>
    <scope>NUCLEOTIDE SEQUENCE</scope>
    <source>
        <strain evidence="1">YUAN-3</strain>
    </source>
</reference>
<dbReference type="HOGENOM" id="CLU_1774602_0_0_9"/>
<name>E6U5Z1_ETHHY</name>
<dbReference type="STRING" id="663278.Ethha_0080"/>
<dbReference type="EMBL" id="CP002400">
    <property type="protein sequence ID" value="ADU25670.1"/>
    <property type="molecule type" value="Genomic_DNA"/>
</dbReference>
<proteinExistence type="predicted"/>
<dbReference type="KEGG" id="eha:Ethha_0510"/>
<dbReference type="AlphaFoldDB" id="E6U5Z1"/>
<dbReference type="EMBL" id="CP002400">
    <property type="protein sequence ID" value="ADU26095.1"/>
    <property type="molecule type" value="Genomic_DNA"/>
</dbReference>
<accession>E6U5Z1</accession>
<reference evidence="1 3" key="1">
    <citation type="submission" date="2010-12" db="EMBL/GenBank/DDBJ databases">
        <title>Complete sequence of Ethanoligenens harbinense YUAN-3.</title>
        <authorList>
            <person name="Lucas S."/>
            <person name="Copeland A."/>
            <person name="Lapidus A."/>
            <person name="Cheng J.-F."/>
            <person name="Bruce D."/>
            <person name="Goodwin L."/>
            <person name="Pitluck S."/>
            <person name="Chertkov O."/>
            <person name="Misra M."/>
            <person name="Detter J.C."/>
            <person name="Han C."/>
            <person name="Tapia R."/>
            <person name="Land M."/>
            <person name="Hauser L."/>
            <person name="Jeffries C."/>
            <person name="Kyrpides N."/>
            <person name="Ivanova N."/>
            <person name="Mikhailova N."/>
            <person name="Wang A."/>
            <person name="Mouttaki H."/>
            <person name="He Z."/>
            <person name="Zhou J."/>
            <person name="Hemme C.L."/>
            <person name="Woyke T."/>
        </authorList>
    </citation>
    <scope>NUCLEOTIDE SEQUENCE [LARGE SCALE GENOMIC DNA]</scope>
    <source>
        <strain evidence="3">DSM 18485 / JCM 12961 / CGMCC 1.5033 / YUAN-3</strain>
        <strain evidence="1">YUAN-3</strain>
    </source>
</reference>
<sequence length="146" mass="15569">MELKDAIRQAMTDGSGCIARQIGVMKARYVLLTGGKLLRTESYGPLGGLSPLVPWEPDIDDFNGTDWTPVPAAKVAGAPLAPAKPEERGPCTMQDARESVCRAICEMTARGVDLESDGRCASYLADALCKLAEAEANLNTIQKEAD</sequence>
<keyword evidence="3" id="KW-1185">Reference proteome</keyword>
<organism evidence="1 3">
    <name type="scientific">Ethanoligenens harbinense (strain DSM 18485 / JCM 12961 / CGMCC 1.5033 / YUAN-3)</name>
    <dbReference type="NCBI Taxonomy" id="663278"/>
    <lineage>
        <taxon>Bacteria</taxon>
        <taxon>Bacillati</taxon>
        <taxon>Bacillota</taxon>
        <taxon>Clostridia</taxon>
        <taxon>Eubacteriales</taxon>
        <taxon>Oscillospiraceae</taxon>
        <taxon>Ethanoligenens</taxon>
    </lineage>
</organism>